<keyword evidence="1" id="KW-0472">Membrane</keyword>
<comment type="caution">
    <text evidence="2">The sequence shown here is derived from an EMBL/GenBank/DDBJ whole genome shotgun (WGS) entry which is preliminary data.</text>
</comment>
<organism evidence="2 3">
    <name type="scientific">Melipona bicolor</name>
    <dbReference type="NCBI Taxonomy" id="60889"/>
    <lineage>
        <taxon>Eukaryota</taxon>
        <taxon>Metazoa</taxon>
        <taxon>Ecdysozoa</taxon>
        <taxon>Arthropoda</taxon>
        <taxon>Hexapoda</taxon>
        <taxon>Insecta</taxon>
        <taxon>Pterygota</taxon>
        <taxon>Neoptera</taxon>
        <taxon>Endopterygota</taxon>
        <taxon>Hymenoptera</taxon>
        <taxon>Apocrita</taxon>
        <taxon>Aculeata</taxon>
        <taxon>Apoidea</taxon>
        <taxon>Anthophila</taxon>
        <taxon>Apidae</taxon>
        <taxon>Melipona</taxon>
    </lineage>
</organism>
<sequence length="143" mass="16557">MNNEPFSGAEYDRLIKLIMITARIISIWPLAEDSSKQTTLFRRFHVIHVPSEGHALRGEHDEKELGLVLSRRSRNFGGKNDVCLMKYFLSTVVATMILFICVPLWRYATFTKTFEFEWAGFIHNLLTHPYVRPRIGSNSSKPK</sequence>
<reference evidence="2" key="1">
    <citation type="submission" date="2021-10" db="EMBL/GenBank/DDBJ databases">
        <title>Melipona bicolor Genome sequencing and assembly.</title>
        <authorList>
            <person name="Araujo N.S."/>
            <person name="Arias M.C."/>
        </authorList>
    </citation>
    <scope>NUCLEOTIDE SEQUENCE</scope>
    <source>
        <strain evidence="2">USP_2M_L1-L4_2017</strain>
        <tissue evidence="2">Whole body</tissue>
    </source>
</reference>
<gene>
    <name evidence="2" type="ORF">K0M31_015014</name>
</gene>
<accession>A0AA40FFY8</accession>
<keyword evidence="3" id="KW-1185">Reference proteome</keyword>
<feature type="transmembrane region" description="Helical" evidence="1">
    <location>
        <begin position="87"/>
        <end position="108"/>
    </location>
</feature>
<evidence type="ECO:0000256" key="1">
    <source>
        <dbReference type="SAM" id="Phobius"/>
    </source>
</evidence>
<proteinExistence type="predicted"/>
<dbReference type="EMBL" id="JAHYIQ010000043">
    <property type="protein sequence ID" value="KAK1118309.1"/>
    <property type="molecule type" value="Genomic_DNA"/>
</dbReference>
<dbReference type="Proteomes" id="UP001177670">
    <property type="component" value="Unassembled WGS sequence"/>
</dbReference>
<dbReference type="AlphaFoldDB" id="A0AA40FFY8"/>
<evidence type="ECO:0000313" key="3">
    <source>
        <dbReference type="Proteomes" id="UP001177670"/>
    </source>
</evidence>
<keyword evidence="1" id="KW-1133">Transmembrane helix</keyword>
<protein>
    <submittedName>
        <fullName evidence="2">Uncharacterized protein</fullName>
    </submittedName>
</protein>
<name>A0AA40FFY8_9HYME</name>
<evidence type="ECO:0000313" key="2">
    <source>
        <dbReference type="EMBL" id="KAK1118309.1"/>
    </source>
</evidence>
<keyword evidence="1" id="KW-0812">Transmembrane</keyword>